<dbReference type="PANTHER" id="PTHR37507:SF2">
    <property type="entry name" value="SPORULATION PROTEIN YDCC"/>
    <property type="match status" value="1"/>
</dbReference>
<keyword evidence="2" id="KW-0449">Lipoprotein</keyword>
<dbReference type="RefSeq" id="WP_275420696.1">
    <property type="nucleotide sequence ID" value="NZ_CP106877.1"/>
</dbReference>
<evidence type="ECO:0000256" key="1">
    <source>
        <dbReference type="SAM" id="Coils"/>
    </source>
</evidence>
<name>A0A9E8LZS2_9BACI</name>
<dbReference type="SUPFAM" id="SSF89392">
    <property type="entry name" value="Prokaryotic lipoproteins and lipoprotein localization factors"/>
    <property type="match status" value="1"/>
</dbReference>
<organism evidence="2 3">
    <name type="scientific">Fervidibacillus halotolerans</name>
    <dbReference type="NCBI Taxonomy" id="2980027"/>
    <lineage>
        <taxon>Bacteria</taxon>
        <taxon>Bacillati</taxon>
        <taxon>Bacillota</taxon>
        <taxon>Bacilli</taxon>
        <taxon>Bacillales</taxon>
        <taxon>Bacillaceae</taxon>
        <taxon>Fervidibacillus</taxon>
    </lineage>
</organism>
<proteinExistence type="predicted"/>
<accession>A0A9E8LZS2</accession>
<protein>
    <submittedName>
        <fullName evidence="2">Outer membrane lipoprotein carrier protein LolA</fullName>
    </submittedName>
</protein>
<dbReference type="PANTHER" id="PTHR37507">
    <property type="entry name" value="SPORULATION PROTEIN YDCC"/>
    <property type="match status" value="1"/>
</dbReference>
<gene>
    <name evidence="2" type="ORF">OE105_13745</name>
</gene>
<dbReference type="InterPro" id="IPR029046">
    <property type="entry name" value="LolA/LolB/LppX"/>
</dbReference>
<dbReference type="Gene3D" id="2.50.20.10">
    <property type="entry name" value="Lipoprotein localisation LolA/LolB/LppX"/>
    <property type="match status" value="1"/>
</dbReference>
<dbReference type="InterPro" id="IPR052944">
    <property type="entry name" value="Sporulation_related"/>
</dbReference>
<reference evidence="2" key="1">
    <citation type="submission" date="2022-09" db="EMBL/GenBank/DDBJ databases">
        <title>Complete Genomes of Fervidibacillus albus and Fervidibacillus halotolerans isolated from tidal flat sediments.</title>
        <authorList>
            <person name="Kwon K.K."/>
            <person name="Yang S.-H."/>
            <person name="Park M.J."/>
            <person name="Oh H.-M."/>
        </authorList>
    </citation>
    <scope>NUCLEOTIDE SEQUENCE</scope>
    <source>
        <strain evidence="2">MEBiC13594</strain>
    </source>
</reference>
<feature type="coiled-coil region" evidence="1">
    <location>
        <begin position="23"/>
        <end position="50"/>
    </location>
</feature>
<dbReference type="KEGG" id="fhl:OE105_13745"/>
<sequence length="340" mass="39207">MKKYWVYFFPFLIVVLMLAGCGAKTEEEVIKDLQKKAETLEGYKMQAKMKLTMGTDPQEYEVEIWHNRPDYYRVNMKNAKREQSQMILKNKEGVFVLTPALKKSFKFQSEWPNNSSQPYLYESLVKDVIEDKDAKMTETKEHYVFEAKTRYQYNKMMPIQEITFDKKSLAPVQVKIMDQDRNVMLAVEFSDTKFNTSFDEGSFDLNRNMTSTEIEMPVTTVNEEMDHSFTIKIPTAEIPGTTLVDEEEISTANGIRIVMTYDGEKSFTLMQEKVNVLETSSMTPTLIDGDPVDLGFTIGALTERSIIWTDGFVEYMIASNDLTKEEMVMLAKSMQGTISK</sequence>
<evidence type="ECO:0000313" key="3">
    <source>
        <dbReference type="Proteomes" id="UP001164726"/>
    </source>
</evidence>
<dbReference type="PROSITE" id="PS51257">
    <property type="entry name" value="PROKAR_LIPOPROTEIN"/>
    <property type="match status" value="1"/>
</dbReference>
<keyword evidence="1" id="KW-0175">Coiled coil</keyword>
<dbReference type="AlphaFoldDB" id="A0A9E8LZS2"/>
<dbReference type="Proteomes" id="UP001164726">
    <property type="component" value="Chromosome"/>
</dbReference>
<dbReference type="EMBL" id="CP106877">
    <property type="protein sequence ID" value="WAA12561.1"/>
    <property type="molecule type" value="Genomic_DNA"/>
</dbReference>
<evidence type="ECO:0000313" key="2">
    <source>
        <dbReference type="EMBL" id="WAA12561.1"/>
    </source>
</evidence>
<keyword evidence="3" id="KW-1185">Reference proteome</keyword>